<feature type="compositionally biased region" description="Low complexity" evidence="1">
    <location>
        <begin position="286"/>
        <end position="308"/>
    </location>
</feature>
<dbReference type="PANTHER" id="PTHR43433">
    <property type="entry name" value="HYDROLASE, ALPHA/BETA FOLD FAMILY PROTEIN"/>
    <property type="match status" value="1"/>
</dbReference>
<dbReference type="EMBL" id="CP099418">
    <property type="protein sequence ID" value="USW47063.1"/>
    <property type="molecule type" value="Genomic_DNA"/>
</dbReference>
<feature type="compositionally biased region" description="Basic and acidic residues" evidence="1">
    <location>
        <begin position="66"/>
        <end position="76"/>
    </location>
</feature>
<evidence type="ECO:0000313" key="3">
    <source>
        <dbReference type="EMBL" id="USW47063.1"/>
    </source>
</evidence>
<dbReference type="AlphaFoldDB" id="A0A9Q9AHM6"/>
<feature type="region of interest" description="Disordered" evidence="1">
    <location>
        <begin position="55"/>
        <end position="232"/>
    </location>
</feature>
<dbReference type="InterPro" id="IPR000073">
    <property type="entry name" value="AB_hydrolase_1"/>
</dbReference>
<feature type="compositionally biased region" description="Low complexity" evidence="1">
    <location>
        <begin position="18"/>
        <end position="34"/>
    </location>
</feature>
<feature type="compositionally biased region" description="Basic residues" evidence="1">
    <location>
        <begin position="196"/>
        <end position="208"/>
    </location>
</feature>
<feature type="compositionally biased region" description="Low complexity" evidence="1">
    <location>
        <begin position="159"/>
        <end position="184"/>
    </location>
</feature>
<feature type="compositionally biased region" description="Polar residues" evidence="1">
    <location>
        <begin position="342"/>
        <end position="351"/>
    </location>
</feature>
<dbReference type="Pfam" id="PF00561">
    <property type="entry name" value="Abhydrolase_1"/>
    <property type="match status" value="1"/>
</dbReference>
<feature type="region of interest" description="Disordered" evidence="1">
    <location>
        <begin position="259"/>
        <end position="479"/>
    </location>
</feature>
<feature type="compositionally biased region" description="Basic and acidic residues" evidence="1">
    <location>
        <begin position="845"/>
        <end position="858"/>
    </location>
</feature>
<feature type="compositionally biased region" description="Polar residues" evidence="1">
    <location>
        <begin position="78"/>
        <end position="96"/>
    </location>
</feature>
<organism evidence="3 4">
    <name type="scientific">Septoria linicola</name>
    <dbReference type="NCBI Taxonomy" id="215465"/>
    <lineage>
        <taxon>Eukaryota</taxon>
        <taxon>Fungi</taxon>
        <taxon>Dikarya</taxon>
        <taxon>Ascomycota</taxon>
        <taxon>Pezizomycotina</taxon>
        <taxon>Dothideomycetes</taxon>
        <taxon>Dothideomycetidae</taxon>
        <taxon>Mycosphaerellales</taxon>
        <taxon>Mycosphaerellaceae</taxon>
        <taxon>Septoria</taxon>
    </lineage>
</organism>
<feature type="region of interest" description="Disordered" evidence="1">
    <location>
        <begin position="1"/>
        <end position="42"/>
    </location>
</feature>
<proteinExistence type="predicted"/>
<name>A0A9Q9AHM6_9PEZI</name>
<feature type="compositionally biased region" description="Low complexity" evidence="1">
    <location>
        <begin position="315"/>
        <end position="326"/>
    </location>
</feature>
<dbReference type="Proteomes" id="UP001056384">
    <property type="component" value="Chromosome 1"/>
</dbReference>
<evidence type="ECO:0000313" key="4">
    <source>
        <dbReference type="Proteomes" id="UP001056384"/>
    </source>
</evidence>
<dbReference type="GO" id="GO:0016787">
    <property type="term" value="F:hydrolase activity"/>
    <property type="evidence" value="ECO:0007669"/>
    <property type="project" value="UniProtKB-KW"/>
</dbReference>
<feature type="compositionally biased region" description="Basic and acidic residues" evidence="1">
    <location>
        <begin position="579"/>
        <end position="590"/>
    </location>
</feature>
<sequence length="1067" mass="116691">MDVDVAQPAQQWHAPAESSKSTSTRTKRASNSNRIKSKPASSAVLSSIIDSLDTLAPLPDIQPNDHFSETASRHSLPESLNRSVASSASIHKNTVSPGFGVEYGGQLELDDIDGVTDAALPPTVPTSRPPSGLSHYKPPKQDSKRTSVSNPFRPRPPSRKSSLGSTASASSSRNKLSSESWVRKSSSKAEDELKNQRGRGARKSKLRRVSSQDMLRTEESRAPSQVRSEEGVPLSLAEQIIAKAPAPRAAAKGRLFLSDVSPTSEDQPVTSPPLLTADSFGGRSMGSESKASSQQLSVSGSSLKSPSPIDDSIPTRTSSLRLSSTSPARKKKHKKSKKTAAPGNSKTTGYRPSSPIPESSWADLGEDDETVKRIRELREQRKSRLREEFVPSSTADLANATATPLKDPAPQDTPVSGLSAPPSSDTKRATRSKKTSKRYTTDPTKAHKTLGLHDDDRRSRHLDVTDFDGSRNALGQLDGNSRARYSLEARRPWSTHYRPTTAKSVDRPSSQRLSLDYSYAQAVNLFQPRDRDTSPSVERNVRESSAPPPAVRGVEFDTPTKHSSPSTTSQQKSKKSKRKPEDRWTAHHPDLPLAFEKRRNRRKSMSDARLTNAAEKELESSRRDSIEEAVSEYLQAPRLNRRVKNHINGRTIAYSEVGDPNGTAVFVCVGMGLTRYVTAFYDELASTLKLRLITIDRPGVGGSEPYPPSDKSGPLNWPEDVLTICQHLGIVKFSILAHSAGAIYALATALILPHLIRGKVHLLAPWVPPSQLEAISHPTASAPPANPLPRSQRLLRVLPTPFLKAANSSFMTAASASLKPANKRTIKANANKASPKRQQAVEEPAQEKPPSRERPEYNRRESLMLMDQYMPSTNPLDNFPIPVKEEEGDEERLKRGSLTLSATATPMDPSFAYASSGLYAAEHAEKERQVEYTSRLTQATWDMATKDSNPATDLLVCLERNRDVGFRYTDVGREVVITHGSEDKRVPIANVKWLAEQMNRRALGPGIEGGSARESRESWASTAKGGCEVRVLQGEGHGLMASPLIMGDILEEISKSAYGRESLRGVR</sequence>
<dbReference type="Gene3D" id="3.40.50.1820">
    <property type="entry name" value="alpha/beta hydrolase"/>
    <property type="match status" value="1"/>
</dbReference>
<feature type="domain" description="AB hydrolase-1" evidence="2">
    <location>
        <begin position="667"/>
        <end position="771"/>
    </location>
</feature>
<accession>A0A9Q9AHM6</accession>
<dbReference type="InterPro" id="IPR029058">
    <property type="entry name" value="AB_hydrolase_fold"/>
</dbReference>
<feature type="compositionally biased region" description="Basic residues" evidence="1">
    <location>
        <begin position="328"/>
        <end position="338"/>
    </location>
</feature>
<feature type="compositionally biased region" description="Polar residues" evidence="1">
    <location>
        <begin position="260"/>
        <end position="269"/>
    </location>
</feature>
<dbReference type="SUPFAM" id="SSF53474">
    <property type="entry name" value="alpha/beta-Hydrolases"/>
    <property type="match status" value="1"/>
</dbReference>
<feature type="region of interest" description="Disordered" evidence="1">
    <location>
        <begin position="525"/>
        <end position="626"/>
    </location>
</feature>
<keyword evidence="3" id="KW-0378">Hydrolase</keyword>
<dbReference type="InterPro" id="IPR050471">
    <property type="entry name" value="AB_hydrolase"/>
</dbReference>
<reference evidence="3" key="1">
    <citation type="submission" date="2022-06" db="EMBL/GenBank/DDBJ databases">
        <title>Complete genome sequences of two strains of the flax pathogen Septoria linicola.</title>
        <authorList>
            <person name="Lapalu N."/>
            <person name="Simon A."/>
            <person name="Demenou B."/>
            <person name="Paumier D."/>
            <person name="Guillot M.-P."/>
            <person name="Gout L."/>
            <person name="Valade R."/>
        </authorList>
    </citation>
    <scope>NUCLEOTIDE SEQUENCE</scope>
    <source>
        <strain evidence="3">SE15195</strain>
    </source>
</reference>
<feature type="compositionally biased region" description="Basic and acidic residues" evidence="1">
    <location>
        <begin position="451"/>
        <end position="464"/>
    </location>
</feature>
<keyword evidence="4" id="KW-1185">Reference proteome</keyword>
<feature type="compositionally biased region" description="Basic and acidic residues" evidence="1">
    <location>
        <begin position="370"/>
        <end position="389"/>
    </location>
</feature>
<feature type="region of interest" description="Disordered" evidence="1">
    <location>
        <begin position="829"/>
        <end position="858"/>
    </location>
</feature>
<dbReference type="OrthoDB" id="435520at2759"/>
<evidence type="ECO:0000259" key="2">
    <source>
        <dbReference type="Pfam" id="PF00561"/>
    </source>
</evidence>
<gene>
    <name evidence="3" type="ORF">Slin15195_G003820</name>
</gene>
<protein>
    <submittedName>
        <fullName evidence="3">Alpha/beta hydrolase-1</fullName>
    </submittedName>
</protein>
<evidence type="ECO:0000256" key="1">
    <source>
        <dbReference type="SAM" id="MobiDB-lite"/>
    </source>
</evidence>
<feature type="compositionally biased region" description="Basic and acidic residues" evidence="1">
    <location>
        <begin position="614"/>
        <end position="626"/>
    </location>
</feature>
<feature type="compositionally biased region" description="Polar residues" evidence="1">
    <location>
        <begin position="391"/>
        <end position="402"/>
    </location>
</feature>
<dbReference type="PANTHER" id="PTHR43433:SF10">
    <property type="entry name" value="AB HYDROLASE-1 DOMAIN-CONTAINING PROTEIN"/>
    <property type="match status" value="1"/>
</dbReference>
<feature type="compositionally biased region" description="Low complexity" evidence="1">
    <location>
        <begin position="561"/>
        <end position="571"/>
    </location>
</feature>